<evidence type="ECO:0000313" key="6">
    <source>
        <dbReference type="EMBL" id="SHL02741.1"/>
    </source>
</evidence>
<dbReference type="PROSITE" id="PS51192">
    <property type="entry name" value="HELICASE_ATP_BIND_1"/>
    <property type="match status" value="1"/>
</dbReference>
<dbReference type="InterPro" id="IPR014001">
    <property type="entry name" value="Helicase_ATP-bd"/>
</dbReference>
<evidence type="ECO:0000259" key="5">
    <source>
        <dbReference type="PROSITE" id="PS51194"/>
    </source>
</evidence>
<keyword evidence="2" id="KW-0862">Zinc</keyword>
<dbReference type="AlphaFoldDB" id="A0A1M6X9U1"/>
<dbReference type="CDD" id="cd18793">
    <property type="entry name" value="SF2_C_SNF"/>
    <property type="match status" value="1"/>
</dbReference>
<dbReference type="Gene3D" id="3.40.50.10810">
    <property type="entry name" value="Tandem AAA-ATPase domain"/>
    <property type="match status" value="1"/>
</dbReference>
<gene>
    <name evidence="6" type="ORF">SAMN02745123_03957</name>
</gene>
<dbReference type="FunFam" id="3.40.50.300:FF:000533">
    <property type="entry name" value="Helicase, Snf2 family"/>
    <property type="match status" value="1"/>
</dbReference>
<dbReference type="PROSITE" id="PS50966">
    <property type="entry name" value="ZF_SWIM"/>
    <property type="match status" value="1"/>
</dbReference>
<dbReference type="InterPro" id="IPR038718">
    <property type="entry name" value="SNF2-like_sf"/>
</dbReference>
<dbReference type="InterPro" id="IPR000330">
    <property type="entry name" value="SNF2_N"/>
</dbReference>
<keyword evidence="2" id="KW-0863">Zinc-finger</keyword>
<evidence type="ECO:0000259" key="4">
    <source>
        <dbReference type="PROSITE" id="PS51192"/>
    </source>
</evidence>
<dbReference type="CDD" id="cd18012">
    <property type="entry name" value="DEXQc_arch_SWI2_SNF2"/>
    <property type="match status" value="1"/>
</dbReference>
<dbReference type="Pfam" id="PF00271">
    <property type="entry name" value="Helicase_C"/>
    <property type="match status" value="1"/>
</dbReference>
<name>A0A1M6X9U1_9FIRM</name>
<keyword evidence="1" id="KW-0378">Hydrolase</keyword>
<dbReference type="InterPro" id="IPR001650">
    <property type="entry name" value="Helicase_C-like"/>
</dbReference>
<dbReference type="Pfam" id="PF04434">
    <property type="entry name" value="SWIM"/>
    <property type="match status" value="1"/>
</dbReference>
<keyword evidence="2" id="KW-0479">Metal-binding</keyword>
<organism evidence="6 7">
    <name type="scientific">Desulforamulus aeronauticus DSM 10349</name>
    <dbReference type="NCBI Taxonomy" id="1121421"/>
    <lineage>
        <taxon>Bacteria</taxon>
        <taxon>Bacillati</taxon>
        <taxon>Bacillota</taxon>
        <taxon>Clostridia</taxon>
        <taxon>Eubacteriales</taxon>
        <taxon>Peptococcaceae</taxon>
        <taxon>Desulforamulus</taxon>
    </lineage>
</organism>
<dbReference type="GO" id="GO:0008270">
    <property type="term" value="F:zinc ion binding"/>
    <property type="evidence" value="ECO:0007669"/>
    <property type="project" value="UniProtKB-KW"/>
</dbReference>
<sequence length="1082" mass="123987">MTVDLLVTINFIQKWCGSAAIYQRGVSYFRQGRVIELEADSFGASWYAQVAGSEMYGVRVHFTDHDIDATCDCPAFETHWACKHIVAVLLEIEQIQRKKIGRSTRDITKPGKNKLDSHKYHKAEQLIDAFVKGAITLGEDKQFHAKPSLTVEYSINNYFSSRSKLLKIELKIGEKRLYIVKNIREFLQCVKNQEPFYFTKKFTYQPAEYDFSVEDQEIIQILQEISNQEDFYHRQQNYYSSGIEGGRALSIPPMIADSLISRLAGRNVTFEEQTGLTFQSHCEELPFAFRLEKGNRADFQIDLTSLQQTSYYEAYGWLVRKNMVYKLSPAQKDLLDNVYPFLKESGDSVLQVAQNQMQQFISHVIPGLKQLGRVAIAEQVSDQIISPDLQAKVFVDQQDERILAQIEYHYGDMIINPFQPESAEKSAKEIILLRQVEKEQAIMKIFESTSLKYNGKECYLEGEDQIYDFLYTSLPKLQEQAELYLTSAVKSLIVPRQQAAMTKIDINSEGNLLEVSFDLEGIDRQEIKEILQSVVEKRKYYRLTSGAFVSLEDEAFQMMNQLLGELSLSQGQLAEGVARLPVYRGLQLDGIINGVNRDAVKLGKKFRRLLQDLKNPDAIDFVLPSDLKATLRDYQQVGYQWLKTMAHYGLGGILADDMGLGKTLQAITFLLSEKNGTLEGRRASLVVCPASLVYNWKSEFAKFAPSLEVVVVYGTPDERGRLLRQAKPDVFVTSYPLLRQDLELYEEKEFDSLILDEAQAIKNHLTKAAKAVKQIRAGKRFALSGTPIENSLDELWSLFDAIQPGFFQSQRAFSNLTREQIARMVRPFILRRVKQEVLRELPEKIETVHQSELTKEQKELYLAYLEKIRQETKDSLQKEGFEKSRIKILAGLTRLRQLCCHPALFLENYSGQSGKLEQLMEMIENALENKRRLLVFSQFASMLQLIREKLDHQNKSYFYLDGQTPAKDRVEMTQRFNQGEKELFLLSLKAGGTGLNLTGADTVILYDLWWNPAIEEQAAGRAHRMGQKNCVQVMKLIARGTIEEKIYEMQQLKKELIEQVIQSGETKLSSLSEEDLKEILGI</sequence>
<dbReference type="Proteomes" id="UP000183997">
    <property type="component" value="Unassembled WGS sequence"/>
</dbReference>
<proteinExistence type="predicted"/>
<evidence type="ECO:0000256" key="1">
    <source>
        <dbReference type="ARBA" id="ARBA00022801"/>
    </source>
</evidence>
<dbReference type="InterPro" id="IPR007527">
    <property type="entry name" value="Znf_SWIM"/>
</dbReference>
<dbReference type="Pfam" id="PF00176">
    <property type="entry name" value="SNF2-rel_dom"/>
    <property type="match status" value="1"/>
</dbReference>
<dbReference type="PROSITE" id="PS51194">
    <property type="entry name" value="HELICASE_CTER"/>
    <property type="match status" value="1"/>
</dbReference>
<keyword evidence="6" id="KW-0347">Helicase</keyword>
<dbReference type="SMART" id="SM00487">
    <property type="entry name" value="DEXDc"/>
    <property type="match status" value="1"/>
</dbReference>
<dbReference type="InterPro" id="IPR027417">
    <property type="entry name" value="P-loop_NTPase"/>
</dbReference>
<keyword evidence="6" id="KW-0547">Nucleotide-binding</keyword>
<dbReference type="Pfam" id="PF08455">
    <property type="entry name" value="SNF2_assoc"/>
    <property type="match status" value="1"/>
</dbReference>
<dbReference type="Gene3D" id="3.40.50.300">
    <property type="entry name" value="P-loop containing nucleotide triphosphate hydrolases"/>
    <property type="match status" value="1"/>
</dbReference>
<dbReference type="RefSeq" id="WP_072917752.1">
    <property type="nucleotide sequence ID" value="NZ_FRAR01000042.1"/>
</dbReference>
<feature type="domain" description="Helicase ATP-binding" evidence="4">
    <location>
        <begin position="643"/>
        <end position="805"/>
    </location>
</feature>
<evidence type="ECO:0000259" key="3">
    <source>
        <dbReference type="PROSITE" id="PS50966"/>
    </source>
</evidence>
<dbReference type="EMBL" id="FRAR01000042">
    <property type="protein sequence ID" value="SHL02741.1"/>
    <property type="molecule type" value="Genomic_DNA"/>
</dbReference>
<dbReference type="GO" id="GO:0004386">
    <property type="term" value="F:helicase activity"/>
    <property type="evidence" value="ECO:0007669"/>
    <property type="project" value="UniProtKB-KW"/>
</dbReference>
<dbReference type="GO" id="GO:0016787">
    <property type="term" value="F:hydrolase activity"/>
    <property type="evidence" value="ECO:0007669"/>
    <property type="project" value="UniProtKB-KW"/>
</dbReference>
<dbReference type="OrthoDB" id="9814088at2"/>
<dbReference type="GO" id="GO:0005524">
    <property type="term" value="F:ATP binding"/>
    <property type="evidence" value="ECO:0007669"/>
    <property type="project" value="InterPro"/>
</dbReference>
<feature type="domain" description="SWIM-type" evidence="3">
    <location>
        <begin position="56"/>
        <end position="93"/>
    </location>
</feature>
<feature type="domain" description="Helicase C-terminal" evidence="5">
    <location>
        <begin position="915"/>
        <end position="1072"/>
    </location>
</feature>
<dbReference type="InterPro" id="IPR049730">
    <property type="entry name" value="SNF2/RAD54-like_C"/>
</dbReference>
<accession>A0A1M6X9U1</accession>
<keyword evidence="6" id="KW-0067">ATP-binding</keyword>
<evidence type="ECO:0000313" key="7">
    <source>
        <dbReference type="Proteomes" id="UP000183997"/>
    </source>
</evidence>
<dbReference type="SUPFAM" id="SSF52540">
    <property type="entry name" value="P-loop containing nucleoside triphosphate hydrolases"/>
    <property type="match status" value="2"/>
</dbReference>
<dbReference type="PANTHER" id="PTHR10799">
    <property type="entry name" value="SNF2/RAD54 HELICASE FAMILY"/>
    <property type="match status" value="1"/>
</dbReference>
<dbReference type="SMART" id="SM00490">
    <property type="entry name" value="HELICc"/>
    <property type="match status" value="1"/>
</dbReference>
<dbReference type="STRING" id="1121421.SAMN02745123_03957"/>
<protein>
    <submittedName>
        <fullName evidence="6">Superfamily II DNA or RNA helicase, SNF2 family</fullName>
    </submittedName>
</protein>
<reference evidence="7" key="1">
    <citation type="submission" date="2016-11" db="EMBL/GenBank/DDBJ databases">
        <authorList>
            <person name="Varghese N."/>
            <person name="Submissions S."/>
        </authorList>
    </citation>
    <scope>NUCLEOTIDE SEQUENCE [LARGE SCALE GENOMIC DNA]</scope>
    <source>
        <strain evidence="7">DSM 10349</strain>
    </source>
</reference>
<evidence type="ECO:0000256" key="2">
    <source>
        <dbReference type="PROSITE-ProRule" id="PRU00325"/>
    </source>
</evidence>
<keyword evidence="7" id="KW-1185">Reference proteome</keyword>
<dbReference type="InterPro" id="IPR013663">
    <property type="entry name" value="Helicase_SWF/SNF/SWI_bac"/>
</dbReference>